<accession>A0A4Y2RCC7</accession>
<evidence type="ECO:0000313" key="2">
    <source>
        <dbReference type="Proteomes" id="UP000499080"/>
    </source>
</evidence>
<organism evidence="1 2">
    <name type="scientific">Araneus ventricosus</name>
    <name type="common">Orbweaver spider</name>
    <name type="synonym">Epeira ventricosa</name>
    <dbReference type="NCBI Taxonomy" id="182803"/>
    <lineage>
        <taxon>Eukaryota</taxon>
        <taxon>Metazoa</taxon>
        <taxon>Ecdysozoa</taxon>
        <taxon>Arthropoda</taxon>
        <taxon>Chelicerata</taxon>
        <taxon>Arachnida</taxon>
        <taxon>Araneae</taxon>
        <taxon>Araneomorphae</taxon>
        <taxon>Entelegynae</taxon>
        <taxon>Araneoidea</taxon>
        <taxon>Araneidae</taxon>
        <taxon>Araneus</taxon>
    </lineage>
</organism>
<gene>
    <name evidence="1" type="ORF">AVEN_164368_1</name>
</gene>
<evidence type="ECO:0000313" key="1">
    <source>
        <dbReference type="EMBL" id="GBN73377.1"/>
    </source>
</evidence>
<sequence length="78" mass="8826">MFFFSQLDLAPPKAGPAYEQLNCWLTDPSSFPTKQEYHTVLSPSSGQGLITWIGSSYPSNQVDFNIVWLLIPFIRSED</sequence>
<dbReference type="EMBL" id="BGPR01016541">
    <property type="protein sequence ID" value="GBN73377.1"/>
    <property type="molecule type" value="Genomic_DNA"/>
</dbReference>
<name>A0A4Y2RCC7_ARAVE</name>
<dbReference type="Proteomes" id="UP000499080">
    <property type="component" value="Unassembled WGS sequence"/>
</dbReference>
<comment type="caution">
    <text evidence="1">The sequence shown here is derived from an EMBL/GenBank/DDBJ whole genome shotgun (WGS) entry which is preliminary data.</text>
</comment>
<dbReference type="AlphaFoldDB" id="A0A4Y2RCC7"/>
<keyword evidence="2" id="KW-1185">Reference proteome</keyword>
<proteinExistence type="predicted"/>
<reference evidence="1 2" key="1">
    <citation type="journal article" date="2019" name="Sci. Rep.">
        <title>Orb-weaving spider Araneus ventricosus genome elucidates the spidroin gene catalogue.</title>
        <authorList>
            <person name="Kono N."/>
            <person name="Nakamura H."/>
            <person name="Ohtoshi R."/>
            <person name="Moran D.A.P."/>
            <person name="Shinohara A."/>
            <person name="Yoshida Y."/>
            <person name="Fujiwara M."/>
            <person name="Mori M."/>
            <person name="Tomita M."/>
            <person name="Arakawa K."/>
        </authorList>
    </citation>
    <scope>NUCLEOTIDE SEQUENCE [LARGE SCALE GENOMIC DNA]</scope>
</reference>
<protein>
    <submittedName>
        <fullName evidence="1">Uncharacterized protein</fullName>
    </submittedName>
</protein>